<sequence length="93" mass="9521">MTGDGCELISDGTADENSGLSSHLLSHRDHREASATRPPFALVGTPAGCKNVGAVGATGVAAARWTDSRVVSNPQGFEDERTAPLAPAAHLDP</sequence>
<dbReference type="AlphaFoldDB" id="A0ABD3GSH8"/>
<evidence type="ECO:0000256" key="1">
    <source>
        <dbReference type="SAM" id="MobiDB-lite"/>
    </source>
</evidence>
<keyword evidence="3" id="KW-1185">Reference proteome</keyword>
<reference evidence="2 3" key="1">
    <citation type="submission" date="2024-09" db="EMBL/GenBank/DDBJ databases">
        <title>Chromosome-scale assembly of Riccia sorocarpa.</title>
        <authorList>
            <person name="Paukszto L."/>
        </authorList>
    </citation>
    <scope>NUCLEOTIDE SEQUENCE [LARGE SCALE GENOMIC DNA]</scope>
    <source>
        <strain evidence="2">LP-2024</strain>
        <tissue evidence="2">Aerial parts of the thallus</tissue>
    </source>
</reference>
<feature type="compositionally biased region" description="Polar residues" evidence="1">
    <location>
        <begin position="15"/>
        <end position="24"/>
    </location>
</feature>
<feature type="region of interest" description="Disordered" evidence="1">
    <location>
        <begin position="1"/>
        <end position="39"/>
    </location>
</feature>
<comment type="caution">
    <text evidence="2">The sequence shown here is derived from an EMBL/GenBank/DDBJ whole genome shotgun (WGS) entry which is preliminary data.</text>
</comment>
<feature type="region of interest" description="Disordered" evidence="1">
    <location>
        <begin position="71"/>
        <end position="93"/>
    </location>
</feature>
<proteinExistence type="predicted"/>
<evidence type="ECO:0000313" key="2">
    <source>
        <dbReference type="EMBL" id="KAL3682123.1"/>
    </source>
</evidence>
<accession>A0ABD3GSH8</accession>
<dbReference type="Proteomes" id="UP001633002">
    <property type="component" value="Unassembled WGS sequence"/>
</dbReference>
<organism evidence="2 3">
    <name type="scientific">Riccia sorocarpa</name>
    <dbReference type="NCBI Taxonomy" id="122646"/>
    <lineage>
        <taxon>Eukaryota</taxon>
        <taxon>Viridiplantae</taxon>
        <taxon>Streptophyta</taxon>
        <taxon>Embryophyta</taxon>
        <taxon>Marchantiophyta</taxon>
        <taxon>Marchantiopsida</taxon>
        <taxon>Marchantiidae</taxon>
        <taxon>Marchantiales</taxon>
        <taxon>Ricciaceae</taxon>
        <taxon>Riccia</taxon>
    </lineage>
</organism>
<dbReference type="EMBL" id="JBJQOH010000006">
    <property type="protein sequence ID" value="KAL3682123.1"/>
    <property type="molecule type" value="Genomic_DNA"/>
</dbReference>
<gene>
    <name evidence="2" type="ORF">R1sor_000145</name>
</gene>
<protein>
    <submittedName>
        <fullName evidence="2">Uncharacterized protein</fullName>
    </submittedName>
</protein>
<evidence type="ECO:0000313" key="3">
    <source>
        <dbReference type="Proteomes" id="UP001633002"/>
    </source>
</evidence>
<name>A0ABD3GSH8_9MARC</name>